<dbReference type="AlphaFoldDB" id="A0A9Q3E5P8"/>
<proteinExistence type="predicted"/>
<keyword evidence="1" id="KW-0808">Transferase</keyword>
<evidence type="ECO:0000256" key="2">
    <source>
        <dbReference type="ARBA" id="ARBA00022695"/>
    </source>
</evidence>
<keyword evidence="5" id="KW-0378">Hydrolase</keyword>
<keyword evidence="2" id="KW-0548">Nucleotidyltransferase</keyword>
<dbReference type="GO" id="GO:0003964">
    <property type="term" value="F:RNA-directed DNA polymerase activity"/>
    <property type="evidence" value="ECO:0007669"/>
    <property type="project" value="UniProtKB-KW"/>
</dbReference>
<organism evidence="8 9">
    <name type="scientific">Austropuccinia psidii MF-1</name>
    <dbReference type="NCBI Taxonomy" id="1389203"/>
    <lineage>
        <taxon>Eukaryota</taxon>
        <taxon>Fungi</taxon>
        <taxon>Dikarya</taxon>
        <taxon>Basidiomycota</taxon>
        <taxon>Pucciniomycotina</taxon>
        <taxon>Pucciniomycetes</taxon>
        <taxon>Pucciniales</taxon>
        <taxon>Sphaerophragmiaceae</taxon>
        <taxon>Austropuccinia</taxon>
    </lineage>
</organism>
<evidence type="ECO:0000259" key="7">
    <source>
        <dbReference type="Pfam" id="PF17917"/>
    </source>
</evidence>
<dbReference type="GO" id="GO:0016787">
    <property type="term" value="F:hydrolase activity"/>
    <property type="evidence" value="ECO:0007669"/>
    <property type="project" value="UniProtKB-KW"/>
</dbReference>
<sequence length="130" mass="15278">MKVQFVLCQEKLTPQRRDMEHLFLVWALEKLYYYLDGSAFEVITDFNAIKSLLKMRNTNRHMLIWQIAVQEYRGNMTMVHKTGNIHKNGDGLSRWVSRNTPDNPTYVPENVEPQITIEGINITDVGQEFF</sequence>
<dbReference type="Proteomes" id="UP000765509">
    <property type="component" value="Unassembled WGS sequence"/>
</dbReference>
<feature type="domain" description="Reverse transcriptase RNase H-like" evidence="7">
    <location>
        <begin position="17"/>
        <end position="72"/>
    </location>
</feature>
<evidence type="ECO:0000256" key="3">
    <source>
        <dbReference type="ARBA" id="ARBA00022722"/>
    </source>
</evidence>
<reference evidence="8" key="1">
    <citation type="submission" date="2021-03" db="EMBL/GenBank/DDBJ databases">
        <title>Draft genome sequence of rust myrtle Austropuccinia psidii MF-1, a brazilian biotype.</title>
        <authorList>
            <person name="Quecine M.C."/>
            <person name="Pachon D.M.R."/>
            <person name="Bonatelli M.L."/>
            <person name="Correr F.H."/>
            <person name="Franceschini L.M."/>
            <person name="Leite T.F."/>
            <person name="Margarido G.R.A."/>
            <person name="Almeida C.A."/>
            <person name="Ferrarezi J.A."/>
            <person name="Labate C.A."/>
        </authorList>
    </citation>
    <scope>NUCLEOTIDE SEQUENCE</scope>
    <source>
        <strain evidence="8">MF-1</strain>
    </source>
</reference>
<dbReference type="InterPro" id="IPR041373">
    <property type="entry name" value="RT_RNaseH"/>
</dbReference>
<evidence type="ECO:0000256" key="5">
    <source>
        <dbReference type="ARBA" id="ARBA00022801"/>
    </source>
</evidence>
<evidence type="ECO:0000256" key="1">
    <source>
        <dbReference type="ARBA" id="ARBA00022679"/>
    </source>
</evidence>
<dbReference type="EMBL" id="AVOT02023998">
    <property type="protein sequence ID" value="MBW0514413.1"/>
    <property type="molecule type" value="Genomic_DNA"/>
</dbReference>
<accession>A0A9Q3E5P8</accession>
<evidence type="ECO:0000313" key="8">
    <source>
        <dbReference type="EMBL" id="MBW0514413.1"/>
    </source>
</evidence>
<dbReference type="SUPFAM" id="SSF56672">
    <property type="entry name" value="DNA/RNA polymerases"/>
    <property type="match status" value="1"/>
</dbReference>
<keyword evidence="3" id="KW-0540">Nuclease</keyword>
<dbReference type="InterPro" id="IPR043502">
    <property type="entry name" value="DNA/RNA_pol_sf"/>
</dbReference>
<comment type="caution">
    <text evidence="8">The sequence shown here is derived from an EMBL/GenBank/DDBJ whole genome shotgun (WGS) entry which is preliminary data.</text>
</comment>
<dbReference type="GO" id="GO:0004519">
    <property type="term" value="F:endonuclease activity"/>
    <property type="evidence" value="ECO:0007669"/>
    <property type="project" value="UniProtKB-KW"/>
</dbReference>
<gene>
    <name evidence="8" type="ORF">O181_054128</name>
</gene>
<protein>
    <recommendedName>
        <fullName evidence="7">Reverse transcriptase RNase H-like domain-containing protein</fullName>
    </recommendedName>
</protein>
<dbReference type="Pfam" id="PF17917">
    <property type="entry name" value="RT_RNaseH"/>
    <property type="match status" value="1"/>
</dbReference>
<name>A0A9Q3E5P8_9BASI</name>
<evidence type="ECO:0000256" key="6">
    <source>
        <dbReference type="ARBA" id="ARBA00022918"/>
    </source>
</evidence>
<keyword evidence="6" id="KW-0695">RNA-directed DNA polymerase</keyword>
<evidence type="ECO:0000313" key="9">
    <source>
        <dbReference type="Proteomes" id="UP000765509"/>
    </source>
</evidence>
<keyword evidence="9" id="KW-1185">Reference proteome</keyword>
<keyword evidence="4" id="KW-0255">Endonuclease</keyword>
<evidence type="ECO:0000256" key="4">
    <source>
        <dbReference type="ARBA" id="ARBA00022759"/>
    </source>
</evidence>